<evidence type="ECO:0000313" key="2">
    <source>
        <dbReference type="EMBL" id="RKP38056.1"/>
    </source>
</evidence>
<keyword evidence="1" id="KW-0472">Membrane</keyword>
<name>A0A4P9ZWL5_9FUNG</name>
<protein>
    <submittedName>
        <fullName evidence="2">Uncharacterized protein</fullName>
    </submittedName>
</protein>
<feature type="transmembrane region" description="Helical" evidence="1">
    <location>
        <begin position="327"/>
        <end position="350"/>
    </location>
</feature>
<feature type="transmembrane region" description="Helical" evidence="1">
    <location>
        <begin position="362"/>
        <end position="379"/>
    </location>
</feature>
<keyword evidence="1" id="KW-0812">Transmembrane</keyword>
<evidence type="ECO:0000256" key="1">
    <source>
        <dbReference type="SAM" id="Phobius"/>
    </source>
</evidence>
<accession>A0A4P9ZWL5</accession>
<reference evidence="3" key="1">
    <citation type="journal article" date="2018" name="Nat. Microbiol.">
        <title>Leveraging single-cell genomics to expand the fungal tree of life.</title>
        <authorList>
            <person name="Ahrendt S.R."/>
            <person name="Quandt C.A."/>
            <person name="Ciobanu D."/>
            <person name="Clum A."/>
            <person name="Salamov A."/>
            <person name="Andreopoulos B."/>
            <person name="Cheng J.F."/>
            <person name="Woyke T."/>
            <person name="Pelin A."/>
            <person name="Henrissat B."/>
            <person name="Reynolds N.K."/>
            <person name="Benny G.L."/>
            <person name="Smith M.E."/>
            <person name="James T.Y."/>
            <person name="Grigoriev I.V."/>
        </authorList>
    </citation>
    <scope>NUCLEOTIDE SEQUENCE [LARGE SCALE GENOMIC DNA]</scope>
    <source>
        <strain evidence="3">RSA 468</strain>
    </source>
</reference>
<feature type="transmembrane region" description="Helical" evidence="1">
    <location>
        <begin position="147"/>
        <end position="167"/>
    </location>
</feature>
<evidence type="ECO:0000313" key="3">
    <source>
        <dbReference type="Proteomes" id="UP000268162"/>
    </source>
</evidence>
<feature type="transmembrane region" description="Helical" evidence="1">
    <location>
        <begin position="210"/>
        <end position="230"/>
    </location>
</feature>
<keyword evidence="1" id="KW-1133">Transmembrane helix</keyword>
<keyword evidence="3" id="KW-1185">Reference proteome</keyword>
<feature type="transmembrane region" description="Helical" evidence="1">
    <location>
        <begin position="242"/>
        <end position="272"/>
    </location>
</feature>
<gene>
    <name evidence="2" type="ORF">BJ085DRAFT_40486</name>
</gene>
<feature type="transmembrane region" description="Helical" evidence="1">
    <location>
        <begin position="179"/>
        <end position="198"/>
    </location>
</feature>
<proteinExistence type="predicted"/>
<dbReference type="Proteomes" id="UP000268162">
    <property type="component" value="Unassembled WGS sequence"/>
</dbReference>
<dbReference type="AlphaFoldDB" id="A0A4P9ZWL5"/>
<feature type="transmembrane region" description="Helical" evidence="1">
    <location>
        <begin position="278"/>
        <end position="306"/>
    </location>
</feature>
<sequence>MVPITVGPSCILSEHLHLRRTPSATIGVVNWKEAKANGCHQIKQIVQQLAIIKSKLKAQLLPDLDVVIISSQRMSNTYFGGLYSERYGDYISVVPQNLRLVMVGADTGDVLSHILRETYFTSREIIIELTQDPGPWNIMLRSNSFKVLQIFFFVLMIFNLIYAAHQLVRLFAESAKRAFIRQVILSASFFYIIVLIIVPSNLINSPIGLVFQYLSWLSGYIAYCLLLISWGRIIRAIYRKQIFVVFFVLNYVGMAFFTLIVIILIGGVVAVFRPLLVVAAILIVIVAPAVFILQAINLLLFGILFLRMMRSIKLNVAVYNALRKLTFLAFLTFVGWSMEVFTAVSIMTRIASTPTGYLCSSAAYKLASIFLFGIVFWVINIENRMEAENPTLSQITLSEHSSSVPPA</sequence>
<dbReference type="EMBL" id="ML002410">
    <property type="protein sequence ID" value="RKP38056.1"/>
    <property type="molecule type" value="Genomic_DNA"/>
</dbReference>
<organism evidence="2 3">
    <name type="scientific">Dimargaris cristalligena</name>
    <dbReference type="NCBI Taxonomy" id="215637"/>
    <lineage>
        <taxon>Eukaryota</taxon>
        <taxon>Fungi</taxon>
        <taxon>Fungi incertae sedis</taxon>
        <taxon>Zoopagomycota</taxon>
        <taxon>Kickxellomycotina</taxon>
        <taxon>Dimargaritomycetes</taxon>
        <taxon>Dimargaritales</taxon>
        <taxon>Dimargaritaceae</taxon>
        <taxon>Dimargaris</taxon>
    </lineage>
</organism>